<evidence type="ECO:0000313" key="1">
    <source>
        <dbReference type="EMBL" id="HIS35171.1"/>
    </source>
</evidence>
<protein>
    <submittedName>
        <fullName evidence="1">Uncharacterized protein</fullName>
    </submittedName>
</protein>
<sequence>MYEVKKQIYLDFTKNQKAALCSFLRALVKKTPEQTVDEILENFLDDERYYLEINASRFEFLKDILDDEQFIKDTKLFLIECRKYYDYKKKQEPIIQANKEFEKKKRKFLQEVKMGKEPPTKKQLYYYEKLCKKYNIEKKELSSKLEARNEIDKILTEYSQPSISILEEE</sequence>
<comment type="caution">
    <text evidence="1">The sequence shown here is derived from an EMBL/GenBank/DDBJ whole genome shotgun (WGS) entry which is preliminary data.</text>
</comment>
<name>A0A9D1EWB9_9BACT</name>
<dbReference type="AlphaFoldDB" id="A0A9D1EWB9"/>
<accession>A0A9D1EWB9</accession>
<organism evidence="1 2">
    <name type="scientific">Candidatus Scatousia excrementigallinarum</name>
    <dbReference type="NCBI Taxonomy" id="2840935"/>
    <lineage>
        <taxon>Bacteria</taxon>
        <taxon>Candidatus Scatousia</taxon>
    </lineage>
</organism>
<dbReference type="EMBL" id="DVIU01000019">
    <property type="protein sequence ID" value="HIS35171.1"/>
    <property type="molecule type" value="Genomic_DNA"/>
</dbReference>
<gene>
    <name evidence="1" type="ORF">IAC10_00870</name>
</gene>
<evidence type="ECO:0000313" key="2">
    <source>
        <dbReference type="Proteomes" id="UP000823928"/>
    </source>
</evidence>
<proteinExistence type="predicted"/>
<reference evidence="1" key="2">
    <citation type="journal article" date="2021" name="PeerJ">
        <title>Extensive microbial diversity within the chicken gut microbiome revealed by metagenomics and culture.</title>
        <authorList>
            <person name="Gilroy R."/>
            <person name="Ravi A."/>
            <person name="Getino M."/>
            <person name="Pursley I."/>
            <person name="Horton D.L."/>
            <person name="Alikhan N.F."/>
            <person name="Baker D."/>
            <person name="Gharbi K."/>
            <person name="Hall N."/>
            <person name="Watson M."/>
            <person name="Adriaenssens E.M."/>
            <person name="Foster-Nyarko E."/>
            <person name="Jarju S."/>
            <person name="Secka A."/>
            <person name="Antonio M."/>
            <person name="Oren A."/>
            <person name="Chaudhuri R.R."/>
            <person name="La Ragione R."/>
            <person name="Hildebrand F."/>
            <person name="Pallen M.J."/>
        </authorList>
    </citation>
    <scope>NUCLEOTIDE SEQUENCE</scope>
    <source>
        <strain evidence="1">6276</strain>
    </source>
</reference>
<reference evidence="1" key="1">
    <citation type="submission" date="2020-10" db="EMBL/GenBank/DDBJ databases">
        <authorList>
            <person name="Gilroy R."/>
        </authorList>
    </citation>
    <scope>NUCLEOTIDE SEQUENCE</scope>
    <source>
        <strain evidence="1">6276</strain>
    </source>
</reference>
<dbReference type="Proteomes" id="UP000823928">
    <property type="component" value="Unassembled WGS sequence"/>
</dbReference>